<evidence type="ECO:0000313" key="2">
    <source>
        <dbReference type="Proteomes" id="UP001061302"/>
    </source>
</evidence>
<dbReference type="NCBIfam" id="TIGR01551">
    <property type="entry name" value="major_capsid_P2"/>
    <property type="match status" value="1"/>
</dbReference>
<organism evidence="1 2">
    <name type="scientific">Chitiniphilus purpureus</name>
    <dbReference type="NCBI Taxonomy" id="2981137"/>
    <lineage>
        <taxon>Bacteria</taxon>
        <taxon>Pseudomonadati</taxon>
        <taxon>Pseudomonadota</taxon>
        <taxon>Betaproteobacteria</taxon>
        <taxon>Neisseriales</taxon>
        <taxon>Chitinibacteraceae</taxon>
        <taxon>Chitiniphilus</taxon>
    </lineage>
</organism>
<keyword evidence="2" id="KW-1185">Reference proteome</keyword>
<evidence type="ECO:0000313" key="1">
    <source>
        <dbReference type="EMBL" id="UXY16738.1"/>
    </source>
</evidence>
<gene>
    <name evidence="1" type="ORF">N8I74_06865</name>
</gene>
<dbReference type="EMBL" id="CP106753">
    <property type="protein sequence ID" value="UXY16738.1"/>
    <property type="molecule type" value="Genomic_DNA"/>
</dbReference>
<name>A0ABY6DY16_9NEIS</name>
<dbReference type="Pfam" id="PF05125">
    <property type="entry name" value="Phage_cap_P2"/>
    <property type="match status" value="1"/>
</dbReference>
<reference evidence="1" key="1">
    <citation type="submission" date="2022-10" db="EMBL/GenBank/DDBJ databases">
        <title>Chitiniphilus purpureus sp. nov., a novel chitin-degrading bacterium isolated from crawfish pond sediment.</title>
        <authorList>
            <person name="Li K."/>
        </authorList>
    </citation>
    <scope>NUCLEOTIDE SEQUENCE</scope>
    <source>
        <strain evidence="1">CD1</strain>
    </source>
</reference>
<sequence>MRPESRLAFKKYLQQLAKLNGIDVDDLSKRFTPTPSVSQTIEKKIRESSDFLSRINSYGVRDLKGKRIGMGVAGSIASRTNTKVKARKTKDVAALDDLMYELHKTDFDTHITYEMIDQWSEFPEFQTMLRDAILEQQAADRLMIGFHGTHAAPDSDPIAFPLLQDMNIGWLQQYRNNAPERVMSEVVENSSKVKVGGVGADFKNIDALVYDAVNGLVHPNFRGATDLVVLCSTNTLADKYFPLLNRDQPASEVLASDMIISQKRMGGLQAIAPTSFPDGKLLITKLKNLSVYYQKDSRRRTLREAPEYDRIENFESVNEGYVIERFEAGCLVENIEFGEA</sequence>
<dbReference type="InterPro" id="IPR006441">
    <property type="entry name" value="Phage_P2_GpN"/>
</dbReference>
<accession>A0ABY6DY16</accession>
<proteinExistence type="predicted"/>
<dbReference type="RefSeq" id="WP_263126128.1">
    <property type="nucleotide sequence ID" value="NZ_CP106753.1"/>
</dbReference>
<dbReference type="Proteomes" id="UP001061302">
    <property type="component" value="Chromosome"/>
</dbReference>
<protein>
    <submittedName>
        <fullName evidence="1">Phage major capsid protein, P2 family</fullName>
    </submittedName>
</protein>